<dbReference type="PANTHER" id="PTHR43272:SF33">
    <property type="entry name" value="AMP-BINDING DOMAIN-CONTAINING PROTEIN-RELATED"/>
    <property type="match status" value="1"/>
</dbReference>
<proteinExistence type="predicted"/>
<evidence type="ECO:0000313" key="5">
    <source>
        <dbReference type="Proteomes" id="UP000632273"/>
    </source>
</evidence>
<dbReference type="EMBL" id="BMHT01000005">
    <property type="protein sequence ID" value="GGF15900.1"/>
    <property type="molecule type" value="Genomic_DNA"/>
</dbReference>
<dbReference type="Gene3D" id="3.40.50.12780">
    <property type="entry name" value="N-terminal domain of ligase-like"/>
    <property type="match status" value="2"/>
</dbReference>
<organism evidence="4 5">
    <name type="scientific">Hymenobacter cavernae</name>
    <dbReference type="NCBI Taxonomy" id="2044852"/>
    <lineage>
        <taxon>Bacteria</taxon>
        <taxon>Pseudomonadati</taxon>
        <taxon>Bacteroidota</taxon>
        <taxon>Cytophagia</taxon>
        <taxon>Cytophagales</taxon>
        <taxon>Hymenobacteraceae</taxon>
        <taxon>Hymenobacter</taxon>
    </lineage>
</organism>
<dbReference type="RefSeq" id="WP_188814748.1">
    <property type="nucleotide sequence ID" value="NZ_BMHT01000005.1"/>
</dbReference>
<keyword evidence="1" id="KW-0547">Nucleotide-binding</keyword>
<dbReference type="InterPro" id="IPR042099">
    <property type="entry name" value="ANL_N_sf"/>
</dbReference>
<dbReference type="InterPro" id="IPR000873">
    <property type="entry name" value="AMP-dep_synth/lig_dom"/>
</dbReference>
<evidence type="ECO:0000259" key="3">
    <source>
        <dbReference type="Pfam" id="PF00501"/>
    </source>
</evidence>
<protein>
    <submittedName>
        <fullName evidence="4">AMP-dependent synthetase</fullName>
    </submittedName>
</protein>
<gene>
    <name evidence="4" type="primary">fadD</name>
    <name evidence="4" type="ORF">GCM10011383_29050</name>
</gene>
<feature type="domain" description="AMP-dependent synthetase/ligase" evidence="3">
    <location>
        <begin position="13"/>
        <end position="414"/>
    </location>
</feature>
<evidence type="ECO:0000313" key="4">
    <source>
        <dbReference type="EMBL" id="GGF15900.1"/>
    </source>
</evidence>
<accession>A0ABQ1UGA0</accession>
<evidence type="ECO:0000256" key="1">
    <source>
        <dbReference type="ARBA" id="ARBA00022741"/>
    </source>
</evidence>
<sequence length="592" mass="66620">MEVRRAFDILPNQLAKFPKSDCLTAKLNNEWQPTSTQQASDLANQLSLGLLQLGVQKDDKVAIISMNRPEWMLADFGISQIGAVSVPMYPSITVEDYKYIFRDAGVKVVFVADQKLYDKVQEATAELQEVEHIFTFDKLANARHFSELLNLGKQADAQTLEPLRAAVQPDDLLTIIYTSGTTGSPKGVMLTHDNILSNCRNSQRYVPVTSTDKALSFLPLCHIFERMVTYIYMINGVSIYYAESMESIAENLREVKPQIFTTVPRLLEKVYDKIVAKGHELEGVKKNLFFWALNLGLKYDTQQNQGFFYNTQLALANKLIFNKWREALGGELRCIVSGGGALQPRLARVFWAAGIRVMEGYGLTETSPVIAVGGAEPENNMIGTVGPLIDNMEVKIAPDGEILTRSASVMKGYYNRPDLTAEAIDADGWFHTGDIGEFVNGRFLKITDRKKEMFKTSGGKYIAPQVIEGKLKESPLVEQVMVVGADQKFPAALVIPSFDDLRGWCKRNNVECSGVAEELVKNEKVVKLYEDLVKKYNQNFAHWEQIKKIVLLPHHWTVESGEMTPTMKLKRKIITENNKELIETLYHQGVHH</sequence>
<dbReference type="Pfam" id="PF00501">
    <property type="entry name" value="AMP-binding"/>
    <property type="match status" value="1"/>
</dbReference>
<name>A0ABQ1UGA0_9BACT</name>
<evidence type="ECO:0000256" key="2">
    <source>
        <dbReference type="ARBA" id="ARBA00022840"/>
    </source>
</evidence>
<dbReference type="InterPro" id="IPR020845">
    <property type="entry name" value="AMP-binding_CS"/>
</dbReference>
<reference evidence="5" key="1">
    <citation type="journal article" date="2019" name="Int. J. Syst. Evol. Microbiol.">
        <title>The Global Catalogue of Microorganisms (GCM) 10K type strain sequencing project: providing services to taxonomists for standard genome sequencing and annotation.</title>
        <authorList>
            <consortium name="The Broad Institute Genomics Platform"/>
            <consortium name="The Broad Institute Genome Sequencing Center for Infectious Disease"/>
            <person name="Wu L."/>
            <person name="Ma J."/>
        </authorList>
    </citation>
    <scope>NUCLEOTIDE SEQUENCE [LARGE SCALE GENOMIC DNA]</scope>
    <source>
        <strain evidence="5">CGMCC 1.15197</strain>
    </source>
</reference>
<dbReference type="Proteomes" id="UP000632273">
    <property type="component" value="Unassembled WGS sequence"/>
</dbReference>
<dbReference type="PANTHER" id="PTHR43272">
    <property type="entry name" value="LONG-CHAIN-FATTY-ACID--COA LIGASE"/>
    <property type="match status" value="1"/>
</dbReference>
<keyword evidence="5" id="KW-1185">Reference proteome</keyword>
<keyword evidence="2" id="KW-0067">ATP-binding</keyword>
<dbReference type="Pfam" id="PF23562">
    <property type="entry name" value="AMP-binding_C_3"/>
    <property type="match status" value="1"/>
</dbReference>
<dbReference type="PROSITE" id="PS00455">
    <property type="entry name" value="AMP_BINDING"/>
    <property type="match status" value="1"/>
</dbReference>
<dbReference type="CDD" id="cd05907">
    <property type="entry name" value="VL_LC_FACS_like"/>
    <property type="match status" value="1"/>
</dbReference>
<dbReference type="SUPFAM" id="SSF56801">
    <property type="entry name" value="Acetyl-CoA synthetase-like"/>
    <property type="match status" value="1"/>
</dbReference>
<comment type="caution">
    <text evidence="4">The sequence shown here is derived from an EMBL/GenBank/DDBJ whole genome shotgun (WGS) entry which is preliminary data.</text>
</comment>